<dbReference type="AlphaFoldDB" id="X1DXA3"/>
<evidence type="ECO:0000313" key="1">
    <source>
        <dbReference type="EMBL" id="GAH00988.1"/>
    </source>
</evidence>
<sequence length="135" mass="15726">MQVDKIKRKAKIVMSNSKKLDANFFLSQHSESHSGCETVFDIVNSQNSFIPLEDDVTKDIIFISKDQLMIVELSVNEYVPRIDPNKARIQIEMVNNEKIDGYVFIDMPQIKSRVSDYFNIFHQFVCIYKDQSDLI</sequence>
<comment type="caution">
    <text evidence="1">The sequence shown here is derived from an EMBL/GenBank/DDBJ whole genome shotgun (WGS) entry which is preliminary data.</text>
</comment>
<organism evidence="1">
    <name type="scientific">marine sediment metagenome</name>
    <dbReference type="NCBI Taxonomy" id="412755"/>
    <lineage>
        <taxon>unclassified sequences</taxon>
        <taxon>metagenomes</taxon>
        <taxon>ecological metagenomes</taxon>
    </lineage>
</organism>
<feature type="non-terminal residue" evidence="1">
    <location>
        <position position="135"/>
    </location>
</feature>
<proteinExistence type="predicted"/>
<dbReference type="EMBL" id="BART01024133">
    <property type="protein sequence ID" value="GAH00988.1"/>
    <property type="molecule type" value="Genomic_DNA"/>
</dbReference>
<accession>X1DXA3</accession>
<protein>
    <submittedName>
        <fullName evidence="1">Uncharacterized protein</fullName>
    </submittedName>
</protein>
<gene>
    <name evidence="1" type="ORF">S01H4_43699</name>
</gene>
<name>X1DXA3_9ZZZZ</name>
<reference evidence="1" key="1">
    <citation type="journal article" date="2014" name="Front. Microbiol.">
        <title>High frequency of phylogenetically diverse reductive dehalogenase-homologous genes in deep subseafloor sedimentary metagenomes.</title>
        <authorList>
            <person name="Kawai M."/>
            <person name="Futagami T."/>
            <person name="Toyoda A."/>
            <person name="Takaki Y."/>
            <person name="Nishi S."/>
            <person name="Hori S."/>
            <person name="Arai W."/>
            <person name="Tsubouchi T."/>
            <person name="Morono Y."/>
            <person name="Uchiyama I."/>
            <person name="Ito T."/>
            <person name="Fujiyama A."/>
            <person name="Inagaki F."/>
            <person name="Takami H."/>
        </authorList>
    </citation>
    <scope>NUCLEOTIDE SEQUENCE</scope>
    <source>
        <strain evidence="1">Expedition CK06-06</strain>
    </source>
</reference>